<proteinExistence type="predicted"/>
<protein>
    <submittedName>
        <fullName evidence="1">Uncharacterized protein</fullName>
    </submittedName>
</protein>
<evidence type="ECO:0000313" key="2">
    <source>
        <dbReference type="Proteomes" id="UP001178507"/>
    </source>
</evidence>
<sequence length="63" mass="6745">MAVVLALTGRFGLRTGEALCLRRHAPGSVKVHLKYGRLTLHDVKKAVDSLDSGCVRKGASLKS</sequence>
<evidence type="ECO:0000313" key="1">
    <source>
        <dbReference type="EMBL" id="CAJ1380755.1"/>
    </source>
</evidence>
<dbReference type="Proteomes" id="UP001178507">
    <property type="component" value="Unassembled WGS sequence"/>
</dbReference>
<keyword evidence="2" id="KW-1185">Reference proteome</keyword>
<accession>A0AA36I610</accession>
<gene>
    <name evidence="1" type="ORF">EVOR1521_LOCUS8617</name>
</gene>
<dbReference type="AlphaFoldDB" id="A0AA36I610"/>
<dbReference type="EMBL" id="CAUJNA010000745">
    <property type="protein sequence ID" value="CAJ1380755.1"/>
    <property type="molecule type" value="Genomic_DNA"/>
</dbReference>
<name>A0AA36I610_9DINO</name>
<feature type="non-terminal residue" evidence="1">
    <location>
        <position position="63"/>
    </location>
</feature>
<organism evidence="1 2">
    <name type="scientific">Effrenium voratum</name>
    <dbReference type="NCBI Taxonomy" id="2562239"/>
    <lineage>
        <taxon>Eukaryota</taxon>
        <taxon>Sar</taxon>
        <taxon>Alveolata</taxon>
        <taxon>Dinophyceae</taxon>
        <taxon>Suessiales</taxon>
        <taxon>Symbiodiniaceae</taxon>
        <taxon>Effrenium</taxon>
    </lineage>
</organism>
<reference evidence="1" key="1">
    <citation type="submission" date="2023-08" db="EMBL/GenBank/DDBJ databases">
        <authorList>
            <person name="Chen Y."/>
            <person name="Shah S."/>
            <person name="Dougan E. K."/>
            <person name="Thang M."/>
            <person name="Chan C."/>
        </authorList>
    </citation>
    <scope>NUCLEOTIDE SEQUENCE</scope>
</reference>
<comment type="caution">
    <text evidence="1">The sequence shown here is derived from an EMBL/GenBank/DDBJ whole genome shotgun (WGS) entry which is preliminary data.</text>
</comment>